<feature type="domain" description="Cation efflux protein transmembrane" evidence="9">
    <location>
        <begin position="39"/>
        <end position="235"/>
    </location>
</feature>
<evidence type="ECO:0000313" key="11">
    <source>
        <dbReference type="EMBL" id="QDU38374.1"/>
    </source>
</evidence>
<keyword evidence="6 8" id="KW-0472">Membrane</keyword>
<comment type="similarity">
    <text evidence="2">Belongs to the cation diffusion facilitator (CDF) transporter (TC 2.A.4) family.</text>
</comment>
<feature type="transmembrane region" description="Helical" evidence="8">
    <location>
        <begin position="141"/>
        <end position="161"/>
    </location>
</feature>
<dbReference type="InterPro" id="IPR002524">
    <property type="entry name" value="Cation_efflux"/>
</dbReference>
<feature type="transmembrane region" description="Helical" evidence="8">
    <location>
        <begin position="207"/>
        <end position="227"/>
    </location>
</feature>
<evidence type="ECO:0000259" key="10">
    <source>
        <dbReference type="Pfam" id="PF16916"/>
    </source>
</evidence>
<dbReference type="Gene3D" id="3.30.70.1350">
    <property type="entry name" value="Cation efflux protein, cytoplasmic domain"/>
    <property type="match status" value="1"/>
</dbReference>
<comment type="subcellular location">
    <subcellularLocation>
        <location evidence="1">Membrane</location>
        <topology evidence="1">Multi-pass membrane protein</topology>
    </subcellularLocation>
</comment>
<evidence type="ECO:0000256" key="2">
    <source>
        <dbReference type="ARBA" id="ARBA00008114"/>
    </source>
</evidence>
<evidence type="ECO:0000256" key="3">
    <source>
        <dbReference type="ARBA" id="ARBA00022448"/>
    </source>
</evidence>
<sequence length="322" mass="35069">MSSTLPTHETETFPGPVRPPEHVEDARASRQRDLLRVAWLGIALRLTIIGAELLAVWLLGYAALLVDAVASIFDVVSSLAIVLAIRLAARPPDEDHPFGHGRYEPLAGLQLGIVVALAGLWLATSHALGAIRAPAAGEVKAWAWMIPALAAVLLELIARLVRRVGHRERSTALTAEAKHYRVDAITSVVAAIGLLLASRYPEFGHRIDWLSAALLATIMIALGTMAARENLHQLLDGTPDDVHFDRVRASALKVTGVQDVEKVRIQQAGPDAHVDIDIEVEPAMSVADAHVITQHVRAQIQADWPFVREVVVHVEPFYHNDH</sequence>
<evidence type="ECO:0000259" key="9">
    <source>
        <dbReference type="Pfam" id="PF01545"/>
    </source>
</evidence>
<name>A0A517Z7F0_9PLAN</name>
<feature type="domain" description="Cation efflux protein cytoplasmic" evidence="10">
    <location>
        <begin position="239"/>
        <end position="317"/>
    </location>
</feature>
<evidence type="ECO:0000256" key="7">
    <source>
        <dbReference type="SAM" id="MobiDB-lite"/>
    </source>
</evidence>
<feature type="region of interest" description="Disordered" evidence="7">
    <location>
        <begin position="1"/>
        <end position="22"/>
    </location>
</feature>
<accession>A0A517Z7F0</accession>
<evidence type="ECO:0000256" key="6">
    <source>
        <dbReference type="ARBA" id="ARBA00023136"/>
    </source>
</evidence>
<feature type="transmembrane region" description="Helical" evidence="8">
    <location>
        <begin position="64"/>
        <end position="85"/>
    </location>
</feature>
<keyword evidence="3" id="KW-0813">Transport</keyword>
<keyword evidence="12" id="KW-1185">Reference proteome</keyword>
<dbReference type="NCBIfam" id="TIGR01297">
    <property type="entry name" value="CDF"/>
    <property type="match status" value="1"/>
</dbReference>
<evidence type="ECO:0000256" key="4">
    <source>
        <dbReference type="ARBA" id="ARBA00022692"/>
    </source>
</evidence>
<dbReference type="InterPro" id="IPR058533">
    <property type="entry name" value="Cation_efflux_TM"/>
</dbReference>
<dbReference type="Pfam" id="PF16916">
    <property type="entry name" value="ZT_dimer"/>
    <property type="match status" value="1"/>
</dbReference>
<dbReference type="AlphaFoldDB" id="A0A517Z7F0"/>
<gene>
    <name evidence="11" type="ORF">Mal4_27010</name>
</gene>
<dbReference type="InterPro" id="IPR036837">
    <property type="entry name" value="Cation_efflux_CTD_sf"/>
</dbReference>
<dbReference type="PANTHER" id="PTHR43840">
    <property type="entry name" value="MITOCHONDRIAL METAL TRANSPORTER 1-RELATED"/>
    <property type="match status" value="1"/>
</dbReference>
<organism evidence="11 12">
    <name type="scientific">Maioricimonas rarisocia</name>
    <dbReference type="NCBI Taxonomy" id="2528026"/>
    <lineage>
        <taxon>Bacteria</taxon>
        <taxon>Pseudomonadati</taxon>
        <taxon>Planctomycetota</taxon>
        <taxon>Planctomycetia</taxon>
        <taxon>Planctomycetales</taxon>
        <taxon>Planctomycetaceae</taxon>
        <taxon>Maioricimonas</taxon>
    </lineage>
</organism>
<protein>
    <submittedName>
        <fullName evidence="11">Putative cation efflux system protein</fullName>
    </submittedName>
</protein>
<evidence type="ECO:0000256" key="8">
    <source>
        <dbReference type="SAM" id="Phobius"/>
    </source>
</evidence>
<dbReference type="OrthoDB" id="9806522at2"/>
<dbReference type="InterPro" id="IPR050291">
    <property type="entry name" value="CDF_Transporter"/>
</dbReference>
<dbReference type="PANTHER" id="PTHR43840:SF15">
    <property type="entry name" value="MITOCHONDRIAL METAL TRANSPORTER 1-RELATED"/>
    <property type="match status" value="1"/>
</dbReference>
<feature type="transmembrane region" description="Helical" evidence="8">
    <location>
        <begin position="37"/>
        <end position="58"/>
    </location>
</feature>
<dbReference type="GO" id="GO:0016020">
    <property type="term" value="C:membrane"/>
    <property type="evidence" value="ECO:0007669"/>
    <property type="project" value="UniProtKB-SubCell"/>
</dbReference>
<dbReference type="KEGG" id="mri:Mal4_27010"/>
<dbReference type="GO" id="GO:0008324">
    <property type="term" value="F:monoatomic cation transmembrane transporter activity"/>
    <property type="evidence" value="ECO:0007669"/>
    <property type="project" value="InterPro"/>
</dbReference>
<dbReference type="Proteomes" id="UP000320496">
    <property type="component" value="Chromosome"/>
</dbReference>
<evidence type="ECO:0000313" key="12">
    <source>
        <dbReference type="Proteomes" id="UP000320496"/>
    </source>
</evidence>
<evidence type="ECO:0000256" key="1">
    <source>
        <dbReference type="ARBA" id="ARBA00004141"/>
    </source>
</evidence>
<dbReference type="InterPro" id="IPR027470">
    <property type="entry name" value="Cation_efflux_CTD"/>
</dbReference>
<evidence type="ECO:0000256" key="5">
    <source>
        <dbReference type="ARBA" id="ARBA00022989"/>
    </source>
</evidence>
<keyword evidence="5 8" id="KW-1133">Transmembrane helix</keyword>
<dbReference type="Pfam" id="PF01545">
    <property type="entry name" value="Cation_efflux"/>
    <property type="match status" value="1"/>
</dbReference>
<proteinExistence type="inferred from homology"/>
<dbReference type="SUPFAM" id="SSF161111">
    <property type="entry name" value="Cation efflux protein transmembrane domain-like"/>
    <property type="match status" value="1"/>
</dbReference>
<reference evidence="11 12" key="1">
    <citation type="submission" date="2019-02" db="EMBL/GenBank/DDBJ databases">
        <title>Deep-cultivation of Planctomycetes and their phenomic and genomic characterization uncovers novel biology.</title>
        <authorList>
            <person name="Wiegand S."/>
            <person name="Jogler M."/>
            <person name="Boedeker C."/>
            <person name="Pinto D."/>
            <person name="Vollmers J."/>
            <person name="Rivas-Marin E."/>
            <person name="Kohn T."/>
            <person name="Peeters S.H."/>
            <person name="Heuer A."/>
            <person name="Rast P."/>
            <person name="Oberbeckmann S."/>
            <person name="Bunk B."/>
            <person name="Jeske O."/>
            <person name="Meyerdierks A."/>
            <person name="Storesund J.E."/>
            <person name="Kallscheuer N."/>
            <person name="Luecker S."/>
            <person name="Lage O.M."/>
            <person name="Pohl T."/>
            <person name="Merkel B.J."/>
            <person name="Hornburger P."/>
            <person name="Mueller R.-W."/>
            <person name="Bruemmer F."/>
            <person name="Labrenz M."/>
            <person name="Spormann A.M."/>
            <person name="Op den Camp H."/>
            <person name="Overmann J."/>
            <person name="Amann R."/>
            <person name="Jetten M.S.M."/>
            <person name="Mascher T."/>
            <person name="Medema M.H."/>
            <person name="Devos D.P."/>
            <person name="Kaster A.-K."/>
            <person name="Ovreas L."/>
            <person name="Rohde M."/>
            <person name="Galperin M.Y."/>
            <person name="Jogler C."/>
        </authorList>
    </citation>
    <scope>NUCLEOTIDE SEQUENCE [LARGE SCALE GENOMIC DNA]</scope>
    <source>
        <strain evidence="11 12">Mal4</strain>
    </source>
</reference>
<dbReference type="EMBL" id="CP036275">
    <property type="protein sequence ID" value="QDU38374.1"/>
    <property type="molecule type" value="Genomic_DNA"/>
</dbReference>
<dbReference type="InterPro" id="IPR027469">
    <property type="entry name" value="Cation_efflux_TMD_sf"/>
</dbReference>
<dbReference type="SUPFAM" id="SSF160240">
    <property type="entry name" value="Cation efflux protein cytoplasmic domain-like"/>
    <property type="match status" value="1"/>
</dbReference>
<dbReference type="RefSeq" id="WP_145369663.1">
    <property type="nucleotide sequence ID" value="NZ_CP036275.1"/>
</dbReference>
<feature type="transmembrane region" description="Helical" evidence="8">
    <location>
        <begin position="106"/>
        <end position="129"/>
    </location>
</feature>
<dbReference type="Gene3D" id="1.20.1510.10">
    <property type="entry name" value="Cation efflux protein transmembrane domain"/>
    <property type="match status" value="1"/>
</dbReference>
<keyword evidence="4 8" id="KW-0812">Transmembrane</keyword>